<dbReference type="PRINTS" id="PR00253">
    <property type="entry name" value="GABAARECEPTR"/>
</dbReference>
<dbReference type="GO" id="GO:0005230">
    <property type="term" value="F:extracellular ligand-gated monoatomic ion channel activity"/>
    <property type="evidence" value="ECO:0007669"/>
    <property type="project" value="UniProtKB-ARBA"/>
</dbReference>
<proteinExistence type="evidence at transcript level"/>
<dbReference type="InterPro" id="IPR006028">
    <property type="entry name" value="GABAA/Glycine_rcpt"/>
</dbReference>
<feature type="domain" description="Neurotransmitter-gated ion-channel transmembrane" evidence="2">
    <location>
        <begin position="52"/>
        <end position="135"/>
    </location>
</feature>
<name>F1LDR3_ASCSU</name>
<dbReference type="InterPro" id="IPR038050">
    <property type="entry name" value="Neuro_actylchol_rec"/>
</dbReference>
<protein>
    <submittedName>
        <fullName evidence="3">Gamma-aminobutyric acid receptor alpha-like protein</fullName>
    </submittedName>
</protein>
<dbReference type="InterPro" id="IPR006201">
    <property type="entry name" value="Neur_channel"/>
</dbReference>
<dbReference type="SUPFAM" id="SSF90112">
    <property type="entry name" value="Neurotransmitter-gated ion-channel transmembrane pore"/>
    <property type="match status" value="1"/>
</dbReference>
<dbReference type="PANTHER" id="PTHR18945">
    <property type="entry name" value="NEUROTRANSMITTER GATED ION CHANNEL"/>
    <property type="match status" value="1"/>
</dbReference>
<dbReference type="AlphaFoldDB" id="F1LDR3"/>
<evidence type="ECO:0000313" key="3">
    <source>
        <dbReference type="EMBL" id="ADY48267.1"/>
    </source>
</evidence>
<dbReference type="EMBL" id="JI179400">
    <property type="protein sequence ID" value="ADY48267.1"/>
    <property type="molecule type" value="mRNA"/>
</dbReference>
<keyword evidence="1" id="KW-0472">Membrane</keyword>
<dbReference type="GO" id="GO:0004888">
    <property type="term" value="F:transmembrane signaling receptor activity"/>
    <property type="evidence" value="ECO:0007669"/>
    <property type="project" value="InterPro"/>
</dbReference>
<dbReference type="Pfam" id="PF02932">
    <property type="entry name" value="Neur_chan_memb"/>
    <property type="match status" value="1"/>
</dbReference>
<keyword evidence="1" id="KW-0812">Transmembrane</keyword>
<evidence type="ECO:0000256" key="1">
    <source>
        <dbReference type="SAM" id="Phobius"/>
    </source>
</evidence>
<reference evidence="3" key="1">
    <citation type="journal article" date="2011" name="Genome Res.">
        <title>Deep small RNA sequencing from the nematode Ascaris reveals conservation, functional diversification, and novel developmental profiles.</title>
        <authorList>
            <person name="Wang J."/>
            <person name="Czech B."/>
            <person name="Crunk A."/>
            <person name="Wallace A."/>
            <person name="Mitreva M."/>
            <person name="Hannon G.J."/>
            <person name="Davis R.E."/>
        </authorList>
    </citation>
    <scope>NUCLEOTIDE SEQUENCE</scope>
</reference>
<dbReference type="InterPro" id="IPR036719">
    <property type="entry name" value="Neuro-gated_channel_TM_sf"/>
</dbReference>
<organism evidence="3">
    <name type="scientific">Ascaris suum</name>
    <name type="common">Pig roundworm</name>
    <name type="synonym">Ascaris lumbricoides</name>
    <dbReference type="NCBI Taxonomy" id="6253"/>
    <lineage>
        <taxon>Eukaryota</taxon>
        <taxon>Metazoa</taxon>
        <taxon>Ecdysozoa</taxon>
        <taxon>Nematoda</taxon>
        <taxon>Chromadorea</taxon>
        <taxon>Rhabditida</taxon>
        <taxon>Spirurina</taxon>
        <taxon>Ascaridomorpha</taxon>
        <taxon>Ascaridoidea</taxon>
        <taxon>Ascarididae</taxon>
        <taxon>Ascaris</taxon>
    </lineage>
</organism>
<dbReference type="CDD" id="cd19049">
    <property type="entry name" value="LGIC_TM_anion"/>
    <property type="match status" value="1"/>
</dbReference>
<evidence type="ECO:0000259" key="2">
    <source>
        <dbReference type="Pfam" id="PF02932"/>
    </source>
</evidence>
<dbReference type="Gene3D" id="1.20.58.390">
    <property type="entry name" value="Neurotransmitter-gated ion-channel transmembrane domain"/>
    <property type="match status" value="1"/>
</dbReference>
<feature type="transmembrane region" description="Helical" evidence="1">
    <location>
        <begin position="74"/>
        <end position="92"/>
    </location>
</feature>
<feature type="transmembrane region" description="Helical" evidence="1">
    <location>
        <begin position="44"/>
        <end position="68"/>
    </location>
</feature>
<sequence length="181" mass="20782">MDYEAIRDLPQFELRHFEVINNSLMIRDKLFSVGRVRFYLHRHFGYFLINFYVPCTLIVLLAWVALWINREATSDRIGLGITSVLTMTFLALDSRSDSPRVNFPTALDVYILFNTADLLICICEFTIVHYYTKNSIQPILSYKEPKRNVSGACSKKFPRKLCSAVAITIGDGNNEATAWNT</sequence>
<dbReference type="GO" id="GO:0016020">
    <property type="term" value="C:membrane"/>
    <property type="evidence" value="ECO:0007669"/>
    <property type="project" value="InterPro"/>
</dbReference>
<keyword evidence="3" id="KW-0675">Receptor</keyword>
<keyword evidence="1" id="KW-1133">Transmembrane helix</keyword>
<accession>F1LDR3</accession>
<dbReference type="InterPro" id="IPR006029">
    <property type="entry name" value="Neurotrans-gated_channel_TM"/>
</dbReference>